<dbReference type="PANTHER" id="PTHR43798:SF14">
    <property type="entry name" value="SERINE HYDROLASE-LIKE PROTEIN DDB_G0286239"/>
    <property type="match status" value="1"/>
</dbReference>
<organism evidence="5 6">
    <name type="scientific">Entomortierella chlamydospora</name>
    <dbReference type="NCBI Taxonomy" id="101097"/>
    <lineage>
        <taxon>Eukaryota</taxon>
        <taxon>Fungi</taxon>
        <taxon>Fungi incertae sedis</taxon>
        <taxon>Mucoromycota</taxon>
        <taxon>Mortierellomycotina</taxon>
        <taxon>Mortierellomycetes</taxon>
        <taxon>Mortierellales</taxon>
        <taxon>Mortierellaceae</taxon>
        <taxon>Entomortierella</taxon>
    </lineage>
</organism>
<feature type="compositionally biased region" description="Low complexity" evidence="3">
    <location>
        <begin position="769"/>
        <end position="780"/>
    </location>
</feature>
<evidence type="ECO:0000313" key="6">
    <source>
        <dbReference type="Proteomes" id="UP000703661"/>
    </source>
</evidence>
<gene>
    <name evidence="5" type="ORF">BGZ80_007803</name>
</gene>
<feature type="compositionally biased region" description="Acidic residues" evidence="3">
    <location>
        <begin position="914"/>
        <end position="925"/>
    </location>
</feature>
<feature type="region of interest" description="Disordered" evidence="3">
    <location>
        <begin position="611"/>
        <end position="645"/>
    </location>
</feature>
<feature type="compositionally biased region" description="Basic residues" evidence="3">
    <location>
        <begin position="891"/>
        <end position="904"/>
    </location>
</feature>
<feature type="compositionally biased region" description="Acidic residues" evidence="3">
    <location>
        <begin position="627"/>
        <end position="641"/>
    </location>
</feature>
<evidence type="ECO:0000256" key="2">
    <source>
        <dbReference type="ARBA" id="ARBA00022801"/>
    </source>
</evidence>
<feature type="compositionally biased region" description="Polar residues" evidence="3">
    <location>
        <begin position="792"/>
        <end position="805"/>
    </location>
</feature>
<feature type="compositionally biased region" description="Polar residues" evidence="3">
    <location>
        <begin position="613"/>
        <end position="624"/>
    </location>
</feature>
<dbReference type="Gene3D" id="3.40.50.1820">
    <property type="entry name" value="alpha/beta hydrolase"/>
    <property type="match status" value="1"/>
</dbReference>
<evidence type="ECO:0000256" key="3">
    <source>
        <dbReference type="SAM" id="MobiDB-lite"/>
    </source>
</evidence>
<feature type="compositionally biased region" description="Low complexity" evidence="3">
    <location>
        <begin position="868"/>
        <end position="890"/>
    </location>
</feature>
<comment type="caution">
    <text evidence="5">The sequence shown here is derived from an EMBL/GenBank/DDBJ whole genome shotgun (WGS) entry which is preliminary data.</text>
</comment>
<keyword evidence="6" id="KW-1185">Reference proteome</keyword>
<dbReference type="GO" id="GO:0016020">
    <property type="term" value="C:membrane"/>
    <property type="evidence" value="ECO:0007669"/>
    <property type="project" value="TreeGrafter"/>
</dbReference>
<dbReference type="SUPFAM" id="SSF53474">
    <property type="entry name" value="alpha/beta-Hydrolases"/>
    <property type="match status" value="1"/>
</dbReference>
<name>A0A9P6MYT3_9FUNG</name>
<proteinExistence type="inferred from homology"/>
<dbReference type="InterPro" id="IPR029058">
    <property type="entry name" value="AB_hydrolase_fold"/>
</dbReference>
<reference evidence="5" key="1">
    <citation type="journal article" date="2020" name="Fungal Divers.">
        <title>Resolving the Mortierellaceae phylogeny through synthesis of multi-gene phylogenetics and phylogenomics.</title>
        <authorList>
            <person name="Vandepol N."/>
            <person name="Liber J."/>
            <person name="Desiro A."/>
            <person name="Na H."/>
            <person name="Kennedy M."/>
            <person name="Barry K."/>
            <person name="Grigoriev I.V."/>
            <person name="Miller A.N."/>
            <person name="O'Donnell K."/>
            <person name="Stajich J.E."/>
            <person name="Bonito G."/>
        </authorList>
    </citation>
    <scope>NUCLEOTIDE SEQUENCE</scope>
    <source>
        <strain evidence="5">NRRL 2769</strain>
    </source>
</reference>
<dbReference type="PANTHER" id="PTHR43798">
    <property type="entry name" value="MONOACYLGLYCEROL LIPASE"/>
    <property type="match status" value="1"/>
</dbReference>
<feature type="domain" description="AB hydrolase-1" evidence="4">
    <location>
        <begin position="56"/>
        <end position="162"/>
    </location>
</feature>
<feature type="region of interest" description="Disordered" evidence="3">
    <location>
        <begin position="854"/>
        <end position="944"/>
    </location>
</feature>
<dbReference type="InterPro" id="IPR000073">
    <property type="entry name" value="AB_hydrolase_1"/>
</dbReference>
<evidence type="ECO:0000256" key="1">
    <source>
        <dbReference type="ARBA" id="ARBA00008645"/>
    </source>
</evidence>
<comment type="similarity">
    <text evidence="1">Belongs to the AB hydrolase superfamily.</text>
</comment>
<dbReference type="Proteomes" id="UP000703661">
    <property type="component" value="Unassembled WGS sequence"/>
</dbReference>
<dbReference type="InterPro" id="IPR050266">
    <property type="entry name" value="AB_hydrolase_sf"/>
</dbReference>
<protein>
    <recommendedName>
        <fullName evidence="4">AB hydrolase-1 domain-containing protein</fullName>
    </recommendedName>
</protein>
<keyword evidence="2" id="KW-0378">Hydrolase</keyword>
<evidence type="ECO:0000313" key="5">
    <source>
        <dbReference type="EMBL" id="KAG0017897.1"/>
    </source>
</evidence>
<dbReference type="Pfam" id="PF00561">
    <property type="entry name" value="Abhydrolase_1"/>
    <property type="match status" value="1"/>
</dbReference>
<feature type="region of interest" description="Disordered" evidence="3">
    <location>
        <begin position="765"/>
        <end position="822"/>
    </location>
</feature>
<dbReference type="GO" id="GO:0016787">
    <property type="term" value="F:hydrolase activity"/>
    <property type="evidence" value="ECO:0007669"/>
    <property type="project" value="UniProtKB-KW"/>
</dbReference>
<feature type="compositionally biased region" description="Polar residues" evidence="3">
    <location>
        <begin position="856"/>
        <end position="867"/>
    </location>
</feature>
<sequence length="1012" mass="111224">MNTSLNSTSPLLSAIDSDIAAFSFERSFELRNGLVLSARHWKSGPANVETRDCRRFIAFHGFLDNAGSFDLLAPLLLKQLGPEPVEIVALDLAGHGLSDHRTTEDYALWRYVDDADQVVEQLGWQRHAIIGHSMGGAASTIYAGLYDSRVTLCVLLDNFGPITRDVDDQPQHLLEHITQKRGLPKKRLPFHPSIESACKARSQGGISEEYARVLMPRGLRPAERTLDDGAVVKGWTWTTDRLLTIRSAQSLSEDYAKAFMSRISCPVLAVLAEEGLLTMTAGGNLDEWKNYRLGWMKTKTTIKGVPGCHSVHMENAPLVAEKDRPISPRYSDCVGFLPWKVPEETKTWQGNFVSWSCGIVWFISEFTLDLALIALGKSIEDGSTIRGSASAKGKDSYLYGQQRGDFSHIKPETMDDDAEALFFEDSESIYDEYSENYDDDSENIYDEYSENVYDDYDEEDMAITIEEGEKILAACETVEEDVAVEMTPYTEEEDVIVDMTATAEEEIIEEGPIVNVMEGVAVEIMKDDAEMAVTVKEESVIANEDGRQSIGALSEQPSVLVGNRNSDHCSDLTFVIVGEQSEAVPHSKTESGSKYDLKIIPGKVAEEEEECQVKSTVYSSSDNYTSDSEEVESEESTDESEGCTCHDDSCSKDIATMTPGQSDSISETKIETPIFRTWSERKAFSKGEEPIIDDLAAFASLLRQNMPRHNVDPTTSPDDVDPIPSSDYVDEITFPDMSRSFVGPITSLGIAAKIYQETIDYSDYNGYHSSESPVAESNSSIDPINESDFPATESNLPVAKSNSPAESDLPVEELNSPVAESSLPVAESNFPVAESSFPVAESSFPVAESNFPVVESSDSNASTTPEITTITAAATDIDTTATATVTTTTTQKKKKKKNKKKNQAKRQEQSQESDANETDEIEDQGPDANIPMSMSSKEANQKLKKLMEISSSDLDTSLMSTIAACSLDGKFTELGSVAALTRENGDLEKLYLDALSRTPWERKPSREPAAAK</sequence>
<evidence type="ECO:0000259" key="4">
    <source>
        <dbReference type="Pfam" id="PF00561"/>
    </source>
</evidence>
<dbReference type="EMBL" id="JAAAID010000406">
    <property type="protein sequence ID" value="KAG0017897.1"/>
    <property type="molecule type" value="Genomic_DNA"/>
</dbReference>
<dbReference type="AlphaFoldDB" id="A0A9P6MYT3"/>
<accession>A0A9P6MYT3</accession>